<sequence>MGHRQLHRQASKDKISAAQRKIWERRIVSVKSRQMILRIWSNSIAEAAKEGGHVQDKLDWDSYEKIKSEMISVFLWNKEKERVTKKLKRAVTKITKKLRAAEKKEMQTRRTKKVKPEKLVLQKPDNQLRRVVASTRSKIKERLTKWHGRKKELEIVISSRVRKGGGPRKPAAMRRRPVEGRAEVDLVKEPAVPSGRLKELHSSCKDGLPCPHT</sequence>
<organism evidence="1 2">
    <name type="scientific">Avena sativa</name>
    <name type="common">Oat</name>
    <dbReference type="NCBI Taxonomy" id="4498"/>
    <lineage>
        <taxon>Eukaryota</taxon>
        <taxon>Viridiplantae</taxon>
        <taxon>Streptophyta</taxon>
        <taxon>Embryophyta</taxon>
        <taxon>Tracheophyta</taxon>
        <taxon>Spermatophyta</taxon>
        <taxon>Magnoliopsida</taxon>
        <taxon>Liliopsida</taxon>
        <taxon>Poales</taxon>
        <taxon>Poaceae</taxon>
        <taxon>BOP clade</taxon>
        <taxon>Pooideae</taxon>
        <taxon>Poodae</taxon>
        <taxon>Poeae</taxon>
        <taxon>Poeae Chloroplast Group 1 (Aveneae type)</taxon>
        <taxon>Aveninae</taxon>
        <taxon>Avena</taxon>
    </lineage>
</organism>
<dbReference type="EnsemblPlants" id="AVESA.00010b.r2.1AG0001500.1">
    <property type="protein sequence ID" value="AVESA.00010b.r2.1AG0001500.1.CDS"/>
    <property type="gene ID" value="AVESA.00010b.r2.1AG0001500"/>
</dbReference>
<reference evidence="1" key="1">
    <citation type="submission" date="2021-05" db="EMBL/GenBank/DDBJ databases">
        <authorList>
            <person name="Scholz U."/>
            <person name="Mascher M."/>
            <person name="Fiebig A."/>
        </authorList>
    </citation>
    <scope>NUCLEOTIDE SEQUENCE [LARGE SCALE GENOMIC DNA]</scope>
</reference>
<protein>
    <submittedName>
        <fullName evidence="1">Uncharacterized protein</fullName>
    </submittedName>
</protein>
<evidence type="ECO:0000313" key="2">
    <source>
        <dbReference type="Proteomes" id="UP001732700"/>
    </source>
</evidence>
<keyword evidence="2" id="KW-1185">Reference proteome</keyword>
<accession>A0ACD5T6Q6</accession>
<reference evidence="1" key="2">
    <citation type="submission" date="2025-09" db="UniProtKB">
        <authorList>
            <consortium name="EnsemblPlants"/>
        </authorList>
    </citation>
    <scope>IDENTIFICATION</scope>
</reference>
<name>A0ACD5T6Q6_AVESA</name>
<evidence type="ECO:0000313" key="1">
    <source>
        <dbReference type="EnsemblPlants" id="AVESA.00010b.r2.1AG0001500.1.CDS"/>
    </source>
</evidence>
<proteinExistence type="predicted"/>
<dbReference type="Proteomes" id="UP001732700">
    <property type="component" value="Chromosome 1A"/>
</dbReference>